<dbReference type="Gene3D" id="3.40.1090.10">
    <property type="entry name" value="Cytosolic phospholipase A2 catalytic domain"/>
    <property type="match status" value="2"/>
</dbReference>
<dbReference type="InterPro" id="IPR016035">
    <property type="entry name" value="Acyl_Trfase/lysoPLipase"/>
</dbReference>
<protein>
    <recommendedName>
        <fullName evidence="5">PLA2c domain-containing protein</fullName>
    </recommendedName>
</protein>
<dbReference type="PANTHER" id="PTHR10728">
    <property type="entry name" value="CYTOSOLIC PHOSPHOLIPASE A2"/>
    <property type="match status" value="1"/>
</dbReference>
<name>A0A9Q1HX80_CONCO</name>
<evidence type="ECO:0000256" key="3">
    <source>
        <dbReference type="PROSITE-ProRule" id="PRU00555"/>
    </source>
</evidence>
<dbReference type="PROSITE" id="PS51210">
    <property type="entry name" value="PLA2C"/>
    <property type="match status" value="1"/>
</dbReference>
<dbReference type="OrthoDB" id="270970at2759"/>
<evidence type="ECO:0000256" key="1">
    <source>
        <dbReference type="ARBA" id="ARBA00022801"/>
    </source>
</evidence>
<feature type="region of interest" description="Disordered" evidence="4">
    <location>
        <begin position="282"/>
        <end position="339"/>
    </location>
</feature>
<keyword evidence="2 3" id="KW-0443">Lipid metabolism</keyword>
<feature type="domain" description="PLA2c" evidence="5">
    <location>
        <begin position="8"/>
        <end position="620"/>
    </location>
</feature>
<dbReference type="InterPro" id="IPR002642">
    <property type="entry name" value="LysoPLipase_cat_dom"/>
</dbReference>
<evidence type="ECO:0000256" key="4">
    <source>
        <dbReference type="SAM" id="MobiDB-lite"/>
    </source>
</evidence>
<reference evidence="6" key="1">
    <citation type="journal article" date="2023" name="Science">
        <title>Genome structures resolve the early diversification of teleost fishes.</title>
        <authorList>
            <person name="Parey E."/>
            <person name="Louis A."/>
            <person name="Montfort J."/>
            <person name="Bouchez O."/>
            <person name="Roques C."/>
            <person name="Iampietro C."/>
            <person name="Lluch J."/>
            <person name="Castinel A."/>
            <person name="Donnadieu C."/>
            <person name="Desvignes T."/>
            <person name="Floi Bucao C."/>
            <person name="Jouanno E."/>
            <person name="Wen M."/>
            <person name="Mejri S."/>
            <person name="Dirks R."/>
            <person name="Jansen H."/>
            <person name="Henkel C."/>
            <person name="Chen W.J."/>
            <person name="Zahm M."/>
            <person name="Cabau C."/>
            <person name="Klopp C."/>
            <person name="Thompson A.W."/>
            <person name="Robinson-Rechavi M."/>
            <person name="Braasch I."/>
            <person name="Lecointre G."/>
            <person name="Bobe J."/>
            <person name="Postlethwait J.H."/>
            <person name="Berthelot C."/>
            <person name="Roest Crollius H."/>
            <person name="Guiguen Y."/>
        </authorList>
    </citation>
    <scope>NUCLEOTIDE SEQUENCE</scope>
    <source>
        <strain evidence="6">Concon-B</strain>
    </source>
</reference>
<dbReference type="EMBL" id="JAFJMO010000009">
    <property type="protein sequence ID" value="KAJ8268001.1"/>
    <property type="molecule type" value="Genomic_DNA"/>
</dbReference>
<keyword evidence="1 3" id="KW-0378">Hydrolase</keyword>
<dbReference type="GO" id="GO:0005509">
    <property type="term" value="F:calcium ion binding"/>
    <property type="evidence" value="ECO:0007669"/>
    <property type="project" value="TreeGrafter"/>
</dbReference>
<dbReference type="Pfam" id="PF01735">
    <property type="entry name" value="PLA2_B"/>
    <property type="match status" value="1"/>
</dbReference>
<dbReference type="GO" id="GO:0005544">
    <property type="term" value="F:calcium-dependent phospholipid binding"/>
    <property type="evidence" value="ECO:0007669"/>
    <property type="project" value="TreeGrafter"/>
</dbReference>
<proteinExistence type="predicted"/>
<dbReference type="SUPFAM" id="SSF52151">
    <property type="entry name" value="FabD/lysophospholipase-like"/>
    <property type="match status" value="2"/>
</dbReference>
<organism evidence="6 7">
    <name type="scientific">Conger conger</name>
    <name type="common">Conger eel</name>
    <name type="synonym">Muraena conger</name>
    <dbReference type="NCBI Taxonomy" id="82655"/>
    <lineage>
        <taxon>Eukaryota</taxon>
        <taxon>Metazoa</taxon>
        <taxon>Chordata</taxon>
        <taxon>Craniata</taxon>
        <taxon>Vertebrata</taxon>
        <taxon>Euteleostomi</taxon>
        <taxon>Actinopterygii</taxon>
        <taxon>Neopterygii</taxon>
        <taxon>Teleostei</taxon>
        <taxon>Anguilliformes</taxon>
        <taxon>Congridae</taxon>
        <taxon>Conger</taxon>
    </lineage>
</organism>
<evidence type="ECO:0000313" key="7">
    <source>
        <dbReference type="Proteomes" id="UP001152803"/>
    </source>
</evidence>
<dbReference type="GO" id="GO:0005829">
    <property type="term" value="C:cytosol"/>
    <property type="evidence" value="ECO:0007669"/>
    <property type="project" value="TreeGrafter"/>
</dbReference>
<dbReference type="GO" id="GO:0046475">
    <property type="term" value="P:glycerophospholipid catabolic process"/>
    <property type="evidence" value="ECO:0007669"/>
    <property type="project" value="TreeGrafter"/>
</dbReference>
<evidence type="ECO:0000259" key="5">
    <source>
        <dbReference type="PROSITE" id="PS51210"/>
    </source>
</evidence>
<dbReference type="SMART" id="SM00022">
    <property type="entry name" value="PLAc"/>
    <property type="match status" value="1"/>
</dbReference>
<dbReference type="GO" id="GO:0005654">
    <property type="term" value="C:nucleoplasm"/>
    <property type="evidence" value="ECO:0007669"/>
    <property type="project" value="TreeGrafter"/>
</dbReference>
<dbReference type="GO" id="GO:0047498">
    <property type="term" value="F:calcium-dependent phospholipase A2 activity"/>
    <property type="evidence" value="ECO:0007669"/>
    <property type="project" value="TreeGrafter"/>
</dbReference>
<dbReference type="AlphaFoldDB" id="A0A9Q1HX80"/>
<comment type="caution">
    <text evidence="6">The sequence shown here is derived from an EMBL/GenBank/DDBJ whole genome shotgun (WGS) entry which is preliminary data.</text>
</comment>
<feature type="compositionally biased region" description="Acidic residues" evidence="4">
    <location>
        <begin position="316"/>
        <end position="337"/>
    </location>
</feature>
<dbReference type="GO" id="GO:0005635">
    <property type="term" value="C:nuclear envelope"/>
    <property type="evidence" value="ECO:0007669"/>
    <property type="project" value="TreeGrafter"/>
</dbReference>
<accession>A0A9Q1HX80</accession>
<keyword evidence="7" id="KW-1185">Reference proteome</keyword>
<evidence type="ECO:0000313" key="6">
    <source>
        <dbReference type="EMBL" id="KAJ8268001.1"/>
    </source>
</evidence>
<gene>
    <name evidence="6" type="ORF">COCON_G00131730</name>
</gene>
<dbReference type="PANTHER" id="PTHR10728:SF39">
    <property type="entry name" value="CYTOSOLIC PHOSPHOLIPASE A2 GAMMA"/>
    <property type="match status" value="1"/>
</dbReference>
<keyword evidence="3" id="KW-0442">Lipid degradation</keyword>
<dbReference type="Proteomes" id="UP001152803">
    <property type="component" value="Unassembled WGS sequence"/>
</dbReference>
<sequence length="620" mass="70617">MWFFKEAQCERVRLAKSLNEGEIKFVQERMKSVEKCMKDHGIQCESKSVPRIAVLGSGGGQRAMIGLLGCIDQMYNENLLNCILYLCGVSGSTWCMTSMYEEPAWSSKFPSVKDDLVKRLTETDIDVSELVKWLSQAVDDENFSLTDFWAATVVYGFVKKINTTRLSDLRNLEATNPYPIYTVNDQGLKDKGDKIACWFELSPHEVGYSHLGAFVDTSTSRSQFEAGVLKQKAAERDMLYLQGSFFSSVLGFGSDEKSEEKEKKEEEGGSFFSRILGFGSEEKEETEKVKEEKIEEEEEKEGGSFFSRVLGFGSEEKEEEKEEEDDDEDEEDDEEEGGFFSSMTEKFFDYIPLDDMASDTLESIFNLFDCDDDEENKKHVDKIHKTMTDVNTANVDKPKKNLAGKSKEEKEESLIEYALDAFGTFQEYLPGLSDVTKITLKTMSLMSTWTWGTKYNFLYKFSMNESTVPEEVVSDELSYLEDAGLVLNSPYVAALRPERNVNLILSFDFSAGDPFMTVTQAAEHCKQTGIPFPPVEITEEDRKQPKDFYVFKSENTPTVIHIPLFNMVNCEGDVQKWRETYPTFRPAYDRETMDELIRVSGLNVKNNKAKIIQEIAALCK</sequence>
<evidence type="ECO:0000256" key="2">
    <source>
        <dbReference type="ARBA" id="ARBA00023098"/>
    </source>
</evidence>